<dbReference type="InParanoid" id="A0A1Y2DF18"/>
<sequence length="474" mass="52823">MVAPASIADDWQDVSDDAFSIVSLPTSDEHSECSDDTTKYPETGRDGTKSNKSSFPIRAKSSLPTESNPFDDEHAVENEVEQYGGNIKDIVASDDSSSNPRMSDMLDVVDPVFLHKVTTSLIKLVDEIKSALTFRTNRRPMAGTSEIVEDCDTLRKNLKCLEPIMEGYSKHWSPQKATVDIPLDPGLYEWMSGLKVKLLGLQALILKQMSEIPASFKHPTVQSEINQYHATMLDFSGQISAFLPVLQADYDDFHAASIPFASTSSSSNAIHRLAGRTPTSDLFHLRRELYSLKDQIAVCVNELKGCASGFVILPRDDAISRDKLIRSYEQIKKSLGLLLSNHGSDWLEYSMAGGMTYPEFCQLNLDTIRSLNLQLKQLVDNLSTEHRRLRGTRYLNDPDSLLDSHETLQFNRADLDGLRAVQEVLFSLLQIQAPQPTAPDKLNAGNLRRMKSNDEHKDAAQCGLVEKGTVEFSH</sequence>
<dbReference type="GeneID" id="63775079"/>
<dbReference type="RefSeq" id="XP_040710978.1">
    <property type="nucleotide sequence ID" value="XM_040858867.1"/>
</dbReference>
<keyword evidence="3" id="KW-1185">Reference proteome</keyword>
<reference evidence="2 3" key="1">
    <citation type="submission" date="2016-07" db="EMBL/GenBank/DDBJ databases">
        <title>Pervasive Adenine N6-methylation of Active Genes in Fungi.</title>
        <authorList>
            <consortium name="DOE Joint Genome Institute"/>
            <person name="Mondo S.J."/>
            <person name="Dannebaum R.O."/>
            <person name="Kuo R.C."/>
            <person name="Labutti K."/>
            <person name="Haridas S."/>
            <person name="Kuo A."/>
            <person name="Salamov A."/>
            <person name="Ahrendt S.R."/>
            <person name="Lipzen A."/>
            <person name="Sullivan W."/>
            <person name="Andreopoulos W.B."/>
            <person name="Clum A."/>
            <person name="Lindquist E."/>
            <person name="Daum C."/>
            <person name="Ramamoorthy G.K."/>
            <person name="Gryganskyi A."/>
            <person name="Culley D."/>
            <person name="Magnuson J.K."/>
            <person name="James T.Y."/>
            <person name="O'Malley M.A."/>
            <person name="Stajich J.E."/>
            <person name="Spatafora J.W."/>
            <person name="Visel A."/>
            <person name="Grigoriev I.V."/>
        </authorList>
    </citation>
    <scope>NUCLEOTIDE SEQUENCE [LARGE SCALE GENOMIC DNA]</scope>
    <source>
        <strain evidence="2 3">CBS 129021</strain>
    </source>
</reference>
<dbReference type="AlphaFoldDB" id="A0A1Y2DF18"/>
<dbReference type="OrthoDB" id="5294021at2759"/>
<accession>A0A1Y2DF18</accession>
<proteinExistence type="predicted"/>
<feature type="compositionally biased region" description="Basic and acidic residues" evidence="1">
    <location>
        <begin position="27"/>
        <end position="49"/>
    </location>
</feature>
<feature type="region of interest" description="Disordered" evidence="1">
    <location>
        <begin position="22"/>
        <end position="71"/>
    </location>
</feature>
<evidence type="ECO:0000313" key="3">
    <source>
        <dbReference type="Proteomes" id="UP000193689"/>
    </source>
</evidence>
<name>A0A1Y2DF18_9PEZI</name>
<evidence type="ECO:0000256" key="1">
    <source>
        <dbReference type="SAM" id="MobiDB-lite"/>
    </source>
</evidence>
<protein>
    <submittedName>
        <fullName evidence="2">Uncharacterized protein</fullName>
    </submittedName>
</protein>
<comment type="caution">
    <text evidence="2">The sequence shown here is derived from an EMBL/GenBank/DDBJ whole genome shotgun (WGS) entry which is preliminary data.</text>
</comment>
<gene>
    <name evidence="2" type="ORF">BCR38DRAFT_413752</name>
</gene>
<dbReference type="EMBL" id="MCFJ01000018">
    <property type="protein sequence ID" value="ORY57849.1"/>
    <property type="molecule type" value="Genomic_DNA"/>
</dbReference>
<dbReference type="Proteomes" id="UP000193689">
    <property type="component" value="Unassembled WGS sequence"/>
</dbReference>
<evidence type="ECO:0000313" key="2">
    <source>
        <dbReference type="EMBL" id="ORY57849.1"/>
    </source>
</evidence>
<organism evidence="2 3">
    <name type="scientific">Pseudomassariella vexata</name>
    <dbReference type="NCBI Taxonomy" id="1141098"/>
    <lineage>
        <taxon>Eukaryota</taxon>
        <taxon>Fungi</taxon>
        <taxon>Dikarya</taxon>
        <taxon>Ascomycota</taxon>
        <taxon>Pezizomycotina</taxon>
        <taxon>Sordariomycetes</taxon>
        <taxon>Xylariomycetidae</taxon>
        <taxon>Amphisphaeriales</taxon>
        <taxon>Pseudomassariaceae</taxon>
        <taxon>Pseudomassariella</taxon>
    </lineage>
</organism>